<dbReference type="AlphaFoldDB" id="A0A815GMD8"/>
<evidence type="ECO:0000256" key="1">
    <source>
        <dbReference type="SAM" id="MobiDB-lite"/>
    </source>
</evidence>
<feature type="region of interest" description="Disordered" evidence="1">
    <location>
        <begin position="1"/>
        <end position="53"/>
    </location>
</feature>
<dbReference type="Gene3D" id="3.30.420.10">
    <property type="entry name" value="Ribonuclease H-like superfamily/Ribonuclease H"/>
    <property type="match status" value="1"/>
</dbReference>
<protein>
    <submittedName>
        <fullName evidence="2">Uncharacterized protein</fullName>
    </submittedName>
</protein>
<dbReference type="OrthoDB" id="9996331at2759"/>
<name>A0A815GMD8_9BILA</name>
<dbReference type="Proteomes" id="UP000681722">
    <property type="component" value="Unassembled WGS sequence"/>
</dbReference>
<dbReference type="Proteomes" id="UP000663829">
    <property type="component" value="Unassembled WGS sequence"/>
</dbReference>
<evidence type="ECO:0000313" key="4">
    <source>
        <dbReference type="Proteomes" id="UP000663829"/>
    </source>
</evidence>
<dbReference type="EMBL" id="CAJNOQ010014453">
    <property type="protein sequence ID" value="CAF1341871.1"/>
    <property type="molecule type" value="Genomic_DNA"/>
</dbReference>
<proteinExistence type="predicted"/>
<feature type="compositionally biased region" description="Polar residues" evidence="1">
    <location>
        <begin position="1"/>
        <end position="10"/>
    </location>
</feature>
<comment type="caution">
    <text evidence="2">The sequence shown here is derived from an EMBL/GenBank/DDBJ whole genome shotgun (WGS) entry which is preliminary data.</text>
</comment>
<sequence>MPTVTQQMDSTKQRDNGQRTGAKTASGPRSARGPMDGTAPAQTNGYKGTLPYATPMLTQKQKDARVQWAIQHKDDDWSRTIFTDEIC</sequence>
<dbReference type="EMBL" id="CAJOBC010059346">
    <property type="protein sequence ID" value="CAF4203889.1"/>
    <property type="molecule type" value="Genomic_DNA"/>
</dbReference>
<accession>A0A815GMD8</accession>
<keyword evidence="4" id="KW-1185">Reference proteome</keyword>
<dbReference type="GO" id="GO:0003676">
    <property type="term" value="F:nucleic acid binding"/>
    <property type="evidence" value="ECO:0007669"/>
    <property type="project" value="InterPro"/>
</dbReference>
<reference evidence="2" key="1">
    <citation type="submission" date="2021-02" db="EMBL/GenBank/DDBJ databases">
        <authorList>
            <person name="Nowell W R."/>
        </authorList>
    </citation>
    <scope>NUCLEOTIDE SEQUENCE</scope>
</reference>
<evidence type="ECO:0000313" key="2">
    <source>
        <dbReference type="EMBL" id="CAF1341871.1"/>
    </source>
</evidence>
<organism evidence="2 4">
    <name type="scientific">Didymodactylos carnosus</name>
    <dbReference type="NCBI Taxonomy" id="1234261"/>
    <lineage>
        <taxon>Eukaryota</taxon>
        <taxon>Metazoa</taxon>
        <taxon>Spiralia</taxon>
        <taxon>Gnathifera</taxon>
        <taxon>Rotifera</taxon>
        <taxon>Eurotatoria</taxon>
        <taxon>Bdelloidea</taxon>
        <taxon>Philodinida</taxon>
        <taxon>Philodinidae</taxon>
        <taxon>Didymodactylos</taxon>
    </lineage>
</organism>
<gene>
    <name evidence="2" type="ORF">GPM918_LOCUS30472</name>
    <name evidence="3" type="ORF">SRO942_LOCUS31091</name>
</gene>
<dbReference type="InterPro" id="IPR036397">
    <property type="entry name" value="RNaseH_sf"/>
</dbReference>
<evidence type="ECO:0000313" key="3">
    <source>
        <dbReference type="EMBL" id="CAF4203889.1"/>
    </source>
</evidence>